<reference evidence="4 5" key="1">
    <citation type="submission" date="2019-03" db="EMBL/GenBank/DDBJ databases">
        <title>Rhizobium sp. nov., an bacterium isolated from biocrust in Mu Us Desert.</title>
        <authorList>
            <person name="Lixiong L."/>
        </authorList>
    </citation>
    <scope>NUCLEOTIDE SEQUENCE [LARGE SCALE GENOMIC DNA]</scope>
    <source>
        <strain evidence="4 5">SPY-1</strain>
    </source>
</reference>
<keyword evidence="1 4" id="KW-0808">Transferase</keyword>
<evidence type="ECO:0000259" key="3">
    <source>
        <dbReference type="PROSITE" id="PS51186"/>
    </source>
</evidence>
<accession>A0A4R5UJB3</accession>
<dbReference type="PANTHER" id="PTHR43877">
    <property type="entry name" value="AMINOALKYLPHOSPHONATE N-ACETYLTRANSFERASE-RELATED-RELATED"/>
    <property type="match status" value="1"/>
</dbReference>
<dbReference type="Proteomes" id="UP000295238">
    <property type="component" value="Unassembled WGS sequence"/>
</dbReference>
<comment type="caution">
    <text evidence="4">The sequence shown here is derived from an EMBL/GenBank/DDBJ whole genome shotgun (WGS) entry which is preliminary data.</text>
</comment>
<proteinExistence type="predicted"/>
<keyword evidence="5" id="KW-1185">Reference proteome</keyword>
<evidence type="ECO:0000256" key="2">
    <source>
        <dbReference type="ARBA" id="ARBA00023315"/>
    </source>
</evidence>
<organism evidence="4 5">
    <name type="scientific">Rhizobium deserti</name>
    <dbReference type="NCBI Taxonomy" id="2547961"/>
    <lineage>
        <taxon>Bacteria</taxon>
        <taxon>Pseudomonadati</taxon>
        <taxon>Pseudomonadota</taxon>
        <taxon>Alphaproteobacteria</taxon>
        <taxon>Hyphomicrobiales</taxon>
        <taxon>Rhizobiaceae</taxon>
        <taxon>Rhizobium/Agrobacterium group</taxon>
        <taxon>Rhizobium</taxon>
    </lineage>
</organism>
<dbReference type="InterPro" id="IPR000182">
    <property type="entry name" value="GNAT_dom"/>
</dbReference>
<evidence type="ECO:0000256" key="1">
    <source>
        <dbReference type="ARBA" id="ARBA00022679"/>
    </source>
</evidence>
<dbReference type="PROSITE" id="PS51186">
    <property type="entry name" value="GNAT"/>
    <property type="match status" value="1"/>
</dbReference>
<dbReference type="SUPFAM" id="SSF55729">
    <property type="entry name" value="Acyl-CoA N-acyltransferases (Nat)"/>
    <property type="match status" value="1"/>
</dbReference>
<dbReference type="Gene3D" id="3.40.630.30">
    <property type="match status" value="1"/>
</dbReference>
<keyword evidence="2" id="KW-0012">Acyltransferase</keyword>
<evidence type="ECO:0000313" key="4">
    <source>
        <dbReference type="EMBL" id="TDK36926.1"/>
    </source>
</evidence>
<dbReference type="GO" id="GO:0016747">
    <property type="term" value="F:acyltransferase activity, transferring groups other than amino-acyl groups"/>
    <property type="evidence" value="ECO:0007669"/>
    <property type="project" value="InterPro"/>
</dbReference>
<dbReference type="RefSeq" id="WP_133315697.1">
    <property type="nucleotide sequence ID" value="NZ_SMTL01000002.1"/>
</dbReference>
<dbReference type="Pfam" id="PF00583">
    <property type="entry name" value="Acetyltransf_1"/>
    <property type="match status" value="1"/>
</dbReference>
<dbReference type="AlphaFoldDB" id="A0A4R5UJB3"/>
<sequence>MTESLIIRRAREADLPALIALFASDELGGHGDTTDEQAHGDYLRAFQAIDASQNEHLFVAEIGDDLVGTFQLLFSRTLTGRGSLSMIIEAVQTRADMRGRGIGGQMIAHAIEEAKHRDCRLVQLSSNTARTDAHRFYERLGFAKSHYGFKMKLK</sequence>
<feature type="domain" description="N-acetyltransferase" evidence="3">
    <location>
        <begin position="5"/>
        <end position="154"/>
    </location>
</feature>
<name>A0A4R5UJB3_9HYPH</name>
<dbReference type="OrthoDB" id="9789603at2"/>
<dbReference type="EMBL" id="SMTL01000002">
    <property type="protein sequence ID" value="TDK36926.1"/>
    <property type="molecule type" value="Genomic_DNA"/>
</dbReference>
<dbReference type="InterPro" id="IPR050832">
    <property type="entry name" value="Bact_Acetyltransf"/>
</dbReference>
<dbReference type="InterPro" id="IPR016181">
    <property type="entry name" value="Acyl_CoA_acyltransferase"/>
</dbReference>
<gene>
    <name evidence="4" type="ORF">E2F50_08445</name>
</gene>
<evidence type="ECO:0000313" key="5">
    <source>
        <dbReference type="Proteomes" id="UP000295238"/>
    </source>
</evidence>
<dbReference type="CDD" id="cd04301">
    <property type="entry name" value="NAT_SF"/>
    <property type="match status" value="1"/>
</dbReference>
<protein>
    <submittedName>
        <fullName evidence="4">GNAT family N-acetyltransferase</fullName>
    </submittedName>
</protein>